<keyword evidence="2" id="KW-0812">Transmembrane</keyword>
<accession>A0A6C0HKQ2</accession>
<feature type="compositionally biased region" description="Basic and acidic residues" evidence="1">
    <location>
        <begin position="137"/>
        <end position="148"/>
    </location>
</feature>
<feature type="transmembrane region" description="Helical" evidence="2">
    <location>
        <begin position="12"/>
        <end position="44"/>
    </location>
</feature>
<organism evidence="3">
    <name type="scientific">viral metagenome</name>
    <dbReference type="NCBI Taxonomy" id="1070528"/>
    <lineage>
        <taxon>unclassified sequences</taxon>
        <taxon>metagenomes</taxon>
        <taxon>organismal metagenomes</taxon>
    </lineage>
</organism>
<name>A0A6C0HKQ2_9ZZZZ</name>
<keyword evidence="2" id="KW-0472">Membrane</keyword>
<dbReference type="AlphaFoldDB" id="A0A6C0HKQ2"/>
<proteinExistence type="predicted"/>
<sequence length="271" mass="29851">MNFNQTSHQLALAMLVMAALYTLIYAGLTGLLLCSSVALLIAAFVEPFELVVAGSIIFTMFYIFYLKRYLRRLEPFANSSASDETAKISNLISNMMNPPKRLEPTGVLSKASEGFANPNGEDKEDGASSNSTSAFADIKDAVDPEQAEKVTKAVKEEESKEKFEEHIHDEEVKSATSRTLFQEGKTPSEHEDGPKIDTKATMKSLFQNMDPDAMQGMSSDAQQLVKTQETLMGMLEKFGPILSDGHEIMQKFQNFMPNIGVNPLAAFSAKQ</sequence>
<evidence type="ECO:0000256" key="2">
    <source>
        <dbReference type="SAM" id="Phobius"/>
    </source>
</evidence>
<feature type="compositionally biased region" description="Basic and acidic residues" evidence="1">
    <location>
        <begin position="155"/>
        <end position="173"/>
    </location>
</feature>
<protein>
    <submittedName>
        <fullName evidence="3">Uncharacterized protein</fullName>
    </submittedName>
</protein>
<feature type="region of interest" description="Disordered" evidence="1">
    <location>
        <begin position="110"/>
        <end position="148"/>
    </location>
</feature>
<feature type="region of interest" description="Disordered" evidence="1">
    <location>
        <begin position="155"/>
        <end position="174"/>
    </location>
</feature>
<reference evidence="3" key="1">
    <citation type="journal article" date="2020" name="Nature">
        <title>Giant virus diversity and host interactions through global metagenomics.</title>
        <authorList>
            <person name="Schulz F."/>
            <person name="Roux S."/>
            <person name="Paez-Espino D."/>
            <person name="Jungbluth S."/>
            <person name="Walsh D.A."/>
            <person name="Denef V.J."/>
            <person name="McMahon K.D."/>
            <person name="Konstantinidis K.T."/>
            <person name="Eloe-Fadrosh E.A."/>
            <person name="Kyrpides N.C."/>
            <person name="Woyke T."/>
        </authorList>
    </citation>
    <scope>NUCLEOTIDE SEQUENCE</scope>
    <source>
        <strain evidence="3">GVMAG-M-3300023184-121</strain>
    </source>
</reference>
<dbReference type="EMBL" id="MN739974">
    <property type="protein sequence ID" value="QHT80696.1"/>
    <property type="molecule type" value="Genomic_DNA"/>
</dbReference>
<keyword evidence="2" id="KW-1133">Transmembrane helix</keyword>
<feature type="transmembrane region" description="Helical" evidence="2">
    <location>
        <begin position="50"/>
        <end position="66"/>
    </location>
</feature>
<evidence type="ECO:0000313" key="3">
    <source>
        <dbReference type="EMBL" id="QHT80696.1"/>
    </source>
</evidence>
<evidence type="ECO:0000256" key="1">
    <source>
        <dbReference type="SAM" id="MobiDB-lite"/>
    </source>
</evidence>